<evidence type="ECO:0000313" key="2">
    <source>
        <dbReference type="EMBL" id="MPC28742.1"/>
    </source>
</evidence>
<dbReference type="Proteomes" id="UP000324222">
    <property type="component" value="Unassembled WGS sequence"/>
</dbReference>
<feature type="compositionally biased region" description="Basic residues" evidence="1">
    <location>
        <begin position="50"/>
        <end position="65"/>
    </location>
</feature>
<keyword evidence="3" id="KW-1185">Reference proteome</keyword>
<reference evidence="2 3" key="1">
    <citation type="submission" date="2019-05" db="EMBL/GenBank/DDBJ databases">
        <title>Another draft genome of Portunus trituberculatus and its Hox gene families provides insights of decapod evolution.</title>
        <authorList>
            <person name="Jeong J.-H."/>
            <person name="Song I."/>
            <person name="Kim S."/>
            <person name="Choi T."/>
            <person name="Kim D."/>
            <person name="Ryu S."/>
            <person name="Kim W."/>
        </authorList>
    </citation>
    <scope>NUCLEOTIDE SEQUENCE [LARGE SCALE GENOMIC DNA]</scope>
    <source>
        <tissue evidence="2">Muscle</tissue>
    </source>
</reference>
<gene>
    <name evidence="2" type="ORF">E2C01_021953</name>
</gene>
<evidence type="ECO:0000313" key="3">
    <source>
        <dbReference type="Proteomes" id="UP000324222"/>
    </source>
</evidence>
<dbReference type="AlphaFoldDB" id="A0A5B7E3Y3"/>
<organism evidence="2 3">
    <name type="scientific">Portunus trituberculatus</name>
    <name type="common">Swimming crab</name>
    <name type="synonym">Neptunus trituberculatus</name>
    <dbReference type="NCBI Taxonomy" id="210409"/>
    <lineage>
        <taxon>Eukaryota</taxon>
        <taxon>Metazoa</taxon>
        <taxon>Ecdysozoa</taxon>
        <taxon>Arthropoda</taxon>
        <taxon>Crustacea</taxon>
        <taxon>Multicrustacea</taxon>
        <taxon>Malacostraca</taxon>
        <taxon>Eumalacostraca</taxon>
        <taxon>Eucarida</taxon>
        <taxon>Decapoda</taxon>
        <taxon>Pleocyemata</taxon>
        <taxon>Brachyura</taxon>
        <taxon>Eubrachyura</taxon>
        <taxon>Portunoidea</taxon>
        <taxon>Portunidae</taxon>
        <taxon>Portuninae</taxon>
        <taxon>Portunus</taxon>
    </lineage>
</organism>
<accession>A0A5B7E3Y3</accession>
<feature type="region of interest" description="Disordered" evidence="1">
    <location>
        <begin position="50"/>
        <end position="93"/>
    </location>
</feature>
<comment type="caution">
    <text evidence="2">The sequence shown here is derived from an EMBL/GenBank/DDBJ whole genome shotgun (WGS) entry which is preliminary data.</text>
</comment>
<evidence type="ECO:0000256" key="1">
    <source>
        <dbReference type="SAM" id="MobiDB-lite"/>
    </source>
</evidence>
<sequence>MEKAFYIMQCNPRISASQRHTEPRGGHYLLTHHYTLGRCGMKCPTVTKRKKFPRYRTSRRQNARRACRERTSSSSTIPTGKRSDNLDFPQNLT</sequence>
<name>A0A5B7E3Y3_PORTR</name>
<dbReference type="EMBL" id="VSRR010001960">
    <property type="protein sequence ID" value="MPC28742.1"/>
    <property type="molecule type" value="Genomic_DNA"/>
</dbReference>
<protein>
    <submittedName>
        <fullName evidence="2">Uncharacterized protein</fullName>
    </submittedName>
</protein>
<proteinExistence type="predicted"/>